<dbReference type="EMBL" id="LNRQ01000008">
    <property type="protein sequence ID" value="KZM84053.1"/>
    <property type="molecule type" value="Genomic_DNA"/>
</dbReference>
<organism evidence="2">
    <name type="scientific">Daucus carota subsp. sativus</name>
    <name type="common">Carrot</name>
    <dbReference type="NCBI Taxonomy" id="79200"/>
    <lineage>
        <taxon>Eukaryota</taxon>
        <taxon>Viridiplantae</taxon>
        <taxon>Streptophyta</taxon>
        <taxon>Embryophyta</taxon>
        <taxon>Tracheophyta</taxon>
        <taxon>Spermatophyta</taxon>
        <taxon>Magnoliopsida</taxon>
        <taxon>eudicotyledons</taxon>
        <taxon>Gunneridae</taxon>
        <taxon>Pentapetalae</taxon>
        <taxon>asterids</taxon>
        <taxon>campanulids</taxon>
        <taxon>Apiales</taxon>
        <taxon>Apiaceae</taxon>
        <taxon>Apioideae</taxon>
        <taxon>Scandiceae</taxon>
        <taxon>Daucinae</taxon>
        <taxon>Daucus</taxon>
        <taxon>Daucus sect. Daucus</taxon>
    </lineage>
</organism>
<name>A0A175YKQ3_DAUCS</name>
<feature type="compositionally biased region" description="Polar residues" evidence="1">
    <location>
        <begin position="363"/>
        <end position="373"/>
    </location>
</feature>
<feature type="compositionally biased region" description="Basic and acidic residues" evidence="1">
    <location>
        <begin position="349"/>
        <end position="360"/>
    </location>
</feature>
<accession>A0A175YKQ3</accession>
<feature type="compositionally biased region" description="Basic and acidic residues" evidence="1">
    <location>
        <begin position="151"/>
        <end position="160"/>
    </location>
</feature>
<feature type="compositionally biased region" description="Basic residues" evidence="1">
    <location>
        <begin position="211"/>
        <end position="220"/>
    </location>
</feature>
<protein>
    <submittedName>
        <fullName evidence="2">Uncharacterized protein</fullName>
    </submittedName>
</protein>
<reference evidence="2" key="1">
    <citation type="journal article" date="2016" name="Nat. Genet.">
        <title>A high-quality carrot genome assembly provides new insights into carotenoid accumulation and asterid genome evolution.</title>
        <authorList>
            <person name="Iorizzo M."/>
            <person name="Ellison S."/>
            <person name="Senalik D."/>
            <person name="Zeng P."/>
            <person name="Satapoomin P."/>
            <person name="Huang J."/>
            <person name="Bowman M."/>
            <person name="Iovene M."/>
            <person name="Sanseverino W."/>
            <person name="Cavagnaro P."/>
            <person name="Yildiz M."/>
            <person name="Macko-Podgorni A."/>
            <person name="Moranska E."/>
            <person name="Grzebelus E."/>
            <person name="Grzebelus D."/>
            <person name="Ashrafi H."/>
            <person name="Zheng Z."/>
            <person name="Cheng S."/>
            <person name="Spooner D."/>
            <person name="Van Deynze A."/>
            <person name="Simon P."/>
        </authorList>
    </citation>
    <scope>NUCLEOTIDE SEQUENCE [LARGE SCALE GENOMIC DNA]</scope>
    <source>
        <tissue evidence="2">Leaf</tissue>
    </source>
</reference>
<feature type="compositionally biased region" description="Basic and acidic residues" evidence="1">
    <location>
        <begin position="116"/>
        <end position="137"/>
    </location>
</feature>
<feature type="compositionally biased region" description="Polar residues" evidence="1">
    <location>
        <begin position="432"/>
        <end position="455"/>
    </location>
</feature>
<dbReference type="AlphaFoldDB" id="A0A175YKQ3"/>
<feature type="compositionally biased region" description="Acidic residues" evidence="1">
    <location>
        <begin position="161"/>
        <end position="177"/>
    </location>
</feature>
<feature type="region of interest" description="Disordered" evidence="1">
    <location>
        <begin position="419"/>
        <end position="465"/>
    </location>
</feature>
<evidence type="ECO:0000313" key="2">
    <source>
        <dbReference type="EMBL" id="KZM84053.1"/>
    </source>
</evidence>
<comment type="caution">
    <text evidence="2">The sequence shown here is derived from an EMBL/GenBank/DDBJ whole genome shotgun (WGS) entry which is preliminary data.</text>
</comment>
<gene>
    <name evidence="2" type="ORF">DCAR_028525</name>
</gene>
<sequence length="465" mass="51682">MDEKLITIVLHYDGIFRRSGFSPGKTLPVAKEGVKRTFVTTHQLQQQQEKKKKANKKAPEPPRRILSPRQCKKQAAGTPEKKEPVVNKNGSVRRKLNLHEGTDVEVPAQTTPTKNPYEERRNKQVLENREKFKELGLDKFLPNPNPPAVKINKEKDKVQEESDEYILENESEEEDSEDSSKSPKKKKIAPGPRTRSRANDANLCEKDPLHATRKKASKKVPAKEGVESSTAPKLLNPTCSKLLKQCGDIQSGSIAAYVALRERQKQNLELDPRIEDAGESSLPNEVEEGEPDPNLQSPSNAKVYFRSRKRNPKVTYKSNTEVIQKRLDSIDEVLKKGNDANELLPSGEHGAEWLVGRKGDMPSSENNPTTPQPSVADLKQITQELEAKFNRKLQGNMDWMLKKLAEANPGMKIDIGDFCAAESSDHDENGTPFGSGTQVTPLASGTQATPFPSGTQGEGSERNTI</sequence>
<dbReference type="Gramene" id="KZM84053">
    <property type="protein sequence ID" value="KZM84053"/>
    <property type="gene ID" value="DCAR_028525"/>
</dbReference>
<feature type="region of interest" description="Disordered" evidence="1">
    <location>
        <begin position="41"/>
        <end position="234"/>
    </location>
</feature>
<feature type="compositionally biased region" description="Basic and acidic residues" evidence="1">
    <location>
        <begin position="267"/>
        <end position="276"/>
    </location>
</feature>
<proteinExistence type="predicted"/>
<feature type="region of interest" description="Disordered" evidence="1">
    <location>
        <begin position="340"/>
        <end position="375"/>
    </location>
</feature>
<evidence type="ECO:0000256" key="1">
    <source>
        <dbReference type="SAM" id="MobiDB-lite"/>
    </source>
</evidence>
<feature type="region of interest" description="Disordered" evidence="1">
    <location>
        <begin position="267"/>
        <end position="310"/>
    </location>
</feature>